<keyword evidence="3" id="KW-0804">Transcription</keyword>
<feature type="domain" description="HTH marR-type" evidence="4">
    <location>
        <begin position="1"/>
        <end position="132"/>
    </location>
</feature>
<evidence type="ECO:0000313" key="6">
    <source>
        <dbReference type="Proteomes" id="UP000831787"/>
    </source>
</evidence>
<dbReference type="CDD" id="cd00090">
    <property type="entry name" value="HTH_ARSR"/>
    <property type="match status" value="1"/>
</dbReference>
<proteinExistence type="predicted"/>
<dbReference type="RefSeq" id="WP_244711798.1">
    <property type="nucleotide sequence ID" value="NZ_CP095073.1"/>
</dbReference>
<dbReference type="Gene3D" id="1.10.10.10">
    <property type="entry name" value="Winged helix-like DNA-binding domain superfamily/Winged helix DNA-binding domain"/>
    <property type="match status" value="1"/>
</dbReference>
<evidence type="ECO:0000256" key="2">
    <source>
        <dbReference type="ARBA" id="ARBA00023125"/>
    </source>
</evidence>
<dbReference type="EMBL" id="CP095073">
    <property type="protein sequence ID" value="UOQ45231.1"/>
    <property type="molecule type" value="Genomic_DNA"/>
</dbReference>
<keyword evidence="1" id="KW-0805">Transcription regulation</keyword>
<dbReference type="Proteomes" id="UP000831787">
    <property type="component" value="Chromosome"/>
</dbReference>
<dbReference type="SMART" id="SM00347">
    <property type="entry name" value="HTH_MARR"/>
    <property type="match status" value="1"/>
</dbReference>
<sequence length="142" mass="16845">MTLLFHHIQQLSRTVNQYLNEGLVQEDIYMSHWAVIYQLGENGRMTQAELKERLNIEAPPLSRTIKKLIKLGYVEKWASDDRRTNDLQLSAEGKENYPRWKSLIQEQENGLLTLFDEDQLMEFEERIHHFSQTIKTRGKNVE</sequence>
<dbReference type="InterPro" id="IPR036388">
    <property type="entry name" value="WH-like_DNA-bd_sf"/>
</dbReference>
<evidence type="ECO:0000256" key="1">
    <source>
        <dbReference type="ARBA" id="ARBA00023015"/>
    </source>
</evidence>
<dbReference type="InterPro" id="IPR000835">
    <property type="entry name" value="HTH_MarR-typ"/>
</dbReference>
<dbReference type="PANTHER" id="PTHR42756:SF1">
    <property type="entry name" value="TRANSCRIPTIONAL REPRESSOR OF EMRAB OPERON"/>
    <property type="match status" value="1"/>
</dbReference>
<dbReference type="PROSITE" id="PS50995">
    <property type="entry name" value="HTH_MARR_2"/>
    <property type="match status" value="1"/>
</dbReference>
<keyword evidence="2" id="KW-0238">DNA-binding</keyword>
<evidence type="ECO:0000313" key="5">
    <source>
        <dbReference type="EMBL" id="UOQ45231.1"/>
    </source>
</evidence>
<dbReference type="SUPFAM" id="SSF46785">
    <property type="entry name" value="Winged helix' DNA-binding domain"/>
    <property type="match status" value="1"/>
</dbReference>
<accession>A0ABY4EL86</accession>
<protein>
    <submittedName>
        <fullName evidence="5">MarR family transcriptional regulator</fullName>
    </submittedName>
</protein>
<evidence type="ECO:0000259" key="4">
    <source>
        <dbReference type="PROSITE" id="PS50995"/>
    </source>
</evidence>
<keyword evidence="6" id="KW-1185">Reference proteome</keyword>
<dbReference type="Pfam" id="PF13463">
    <property type="entry name" value="HTH_27"/>
    <property type="match status" value="1"/>
</dbReference>
<dbReference type="InterPro" id="IPR036390">
    <property type="entry name" value="WH_DNA-bd_sf"/>
</dbReference>
<dbReference type="PANTHER" id="PTHR42756">
    <property type="entry name" value="TRANSCRIPTIONAL REGULATOR, MARR"/>
    <property type="match status" value="1"/>
</dbReference>
<organism evidence="5 6">
    <name type="scientific">Halobacillus salinarum</name>
    <dbReference type="NCBI Taxonomy" id="2932257"/>
    <lineage>
        <taxon>Bacteria</taxon>
        <taxon>Bacillati</taxon>
        <taxon>Bacillota</taxon>
        <taxon>Bacilli</taxon>
        <taxon>Bacillales</taxon>
        <taxon>Bacillaceae</taxon>
        <taxon>Halobacillus</taxon>
    </lineage>
</organism>
<gene>
    <name evidence="5" type="ORF">MUN89_04585</name>
</gene>
<dbReference type="InterPro" id="IPR011991">
    <property type="entry name" value="ArsR-like_HTH"/>
</dbReference>
<reference evidence="5 6" key="1">
    <citation type="submission" date="2022-04" db="EMBL/GenBank/DDBJ databases">
        <title>Halobacillus sp. isolated from saltern.</title>
        <authorList>
            <person name="Won M."/>
            <person name="Lee C.-M."/>
            <person name="Woen H.-Y."/>
            <person name="Kwon S.-W."/>
        </authorList>
    </citation>
    <scope>NUCLEOTIDE SEQUENCE [LARGE SCALE GENOMIC DNA]</scope>
    <source>
        <strain evidence="5 6">SSBR10-3</strain>
    </source>
</reference>
<name>A0ABY4EL86_9BACI</name>
<evidence type="ECO:0000256" key="3">
    <source>
        <dbReference type="ARBA" id="ARBA00023163"/>
    </source>
</evidence>